<protein>
    <submittedName>
        <fullName evidence="2">Uncharacterized protein</fullName>
    </submittedName>
</protein>
<proteinExistence type="predicted"/>
<organism evidence="2 3">
    <name type="scientific">Zizania palustris</name>
    <name type="common">Northern wild rice</name>
    <dbReference type="NCBI Taxonomy" id="103762"/>
    <lineage>
        <taxon>Eukaryota</taxon>
        <taxon>Viridiplantae</taxon>
        <taxon>Streptophyta</taxon>
        <taxon>Embryophyta</taxon>
        <taxon>Tracheophyta</taxon>
        <taxon>Spermatophyta</taxon>
        <taxon>Magnoliopsida</taxon>
        <taxon>Liliopsida</taxon>
        <taxon>Poales</taxon>
        <taxon>Poaceae</taxon>
        <taxon>BOP clade</taxon>
        <taxon>Oryzoideae</taxon>
        <taxon>Oryzeae</taxon>
        <taxon>Zizaniinae</taxon>
        <taxon>Zizania</taxon>
    </lineage>
</organism>
<feature type="compositionally biased region" description="Basic and acidic residues" evidence="1">
    <location>
        <begin position="50"/>
        <end position="59"/>
    </location>
</feature>
<accession>A0A8J5RZ78</accession>
<dbReference type="Proteomes" id="UP000729402">
    <property type="component" value="Unassembled WGS sequence"/>
</dbReference>
<evidence type="ECO:0000313" key="2">
    <source>
        <dbReference type="EMBL" id="KAG8063476.1"/>
    </source>
</evidence>
<evidence type="ECO:0000313" key="3">
    <source>
        <dbReference type="Proteomes" id="UP000729402"/>
    </source>
</evidence>
<feature type="region of interest" description="Disordered" evidence="1">
    <location>
        <begin position="16"/>
        <end position="74"/>
    </location>
</feature>
<name>A0A8J5RZ78_ZIZPA</name>
<gene>
    <name evidence="2" type="ORF">GUJ93_ZPchr0003g18578</name>
</gene>
<feature type="compositionally biased region" description="Polar residues" evidence="1">
    <location>
        <begin position="35"/>
        <end position="45"/>
    </location>
</feature>
<keyword evidence="3" id="KW-1185">Reference proteome</keyword>
<evidence type="ECO:0000256" key="1">
    <source>
        <dbReference type="SAM" id="MobiDB-lite"/>
    </source>
</evidence>
<dbReference type="EMBL" id="JAAALK010000286">
    <property type="protein sequence ID" value="KAG8063477.1"/>
    <property type="molecule type" value="Genomic_DNA"/>
</dbReference>
<reference evidence="2" key="1">
    <citation type="journal article" date="2021" name="bioRxiv">
        <title>Whole Genome Assembly and Annotation of Northern Wild Rice, Zizania palustris L., Supports a Whole Genome Duplication in the Zizania Genus.</title>
        <authorList>
            <person name="Haas M."/>
            <person name="Kono T."/>
            <person name="Macchietto M."/>
            <person name="Millas R."/>
            <person name="McGilp L."/>
            <person name="Shao M."/>
            <person name="Duquette J."/>
            <person name="Hirsch C.N."/>
            <person name="Kimball J."/>
        </authorList>
    </citation>
    <scope>NUCLEOTIDE SEQUENCE</scope>
    <source>
        <tissue evidence="2">Fresh leaf tissue</tissue>
    </source>
</reference>
<comment type="caution">
    <text evidence="2">The sequence shown here is derived from an EMBL/GenBank/DDBJ whole genome shotgun (WGS) entry which is preliminary data.</text>
</comment>
<reference evidence="2" key="2">
    <citation type="submission" date="2021-02" db="EMBL/GenBank/DDBJ databases">
        <authorList>
            <person name="Kimball J.A."/>
            <person name="Haas M.W."/>
            <person name="Macchietto M."/>
            <person name="Kono T."/>
            <person name="Duquette J."/>
            <person name="Shao M."/>
        </authorList>
    </citation>
    <scope>NUCLEOTIDE SEQUENCE</scope>
    <source>
        <tissue evidence="2">Fresh leaf tissue</tissue>
    </source>
</reference>
<sequence length="119" mass="12446">MATSTAADFFKLLKENTSSDLRCAENNQKTEDTKQNPQIAPNGNNRGPGKRQDTHHEKSPGSGQANAELSQARPLAARVAGGRIRGSEGAAAAAAASASVAVAALSGAPDRRRIPRRRD</sequence>
<dbReference type="AlphaFoldDB" id="A0A8J5RZ78"/>
<dbReference type="EMBL" id="JAAALK010000286">
    <property type="protein sequence ID" value="KAG8063476.1"/>
    <property type="molecule type" value="Genomic_DNA"/>
</dbReference>